<dbReference type="OrthoDB" id="3690795at2"/>
<dbReference type="EMBL" id="FMZE01000001">
    <property type="protein sequence ID" value="SDC20644.1"/>
    <property type="molecule type" value="Genomic_DNA"/>
</dbReference>
<dbReference type="AlphaFoldDB" id="A0A1G6JPJ9"/>
<name>A0A1G6JPJ9_9PSEU</name>
<dbReference type="STRING" id="530584.SAMN05421630_101811"/>
<organism evidence="3 4">
    <name type="scientific">Prauserella marina</name>
    <dbReference type="NCBI Taxonomy" id="530584"/>
    <lineage>
        <taxon>Bacteria</taxon>
        <taxon>Bacillati</taxon>
        <taxon>Actinomycetota</taxon>
        <taxon>Actinomycetes</taxon>
        <taxon>Pseudonocardiales</taxon>
        <taxon>Pseudonocardiaceae</taxon>
        <taxon>Prauserella</taxon>
    </lineage>
</organism>
<dbReference type="RefSeq" id="WP_143021319.1">
    <property type="nucleotide sequence ID" value="NZ_CP016353.1"/>
</dbReference>
<evidence type="ECO:0000313" key="3">
    <source>
        <dbReference type="EMBL" id="SDC20644.1"/>
    </source>
</evidence>
<keyword evidence="2" id="KW-0472">Membrane</keyword>
<keyword evidence="2" id="KW-0812">Transmembrane</keyword>
<keyword evidence="4" id="KW-1185">Reference proteome</keyword>
<proteinExistence type="predicted"/>
<evidence type="ECO:0000256" key="1">
    <source>
        <dbReference type="SAM" id="MobiDB-lite"/>
    </source>
</evidence>
<gene>
    <name evidence="3" type="ORF">SAMN05421630_101811</name>
</gene>
<dbReference type="Proteomes" id="UP000199494">
    <property type="component" value="Unassembled WGS sequence"/>
</dbReference>
<protein>
    <submittedName>
        <fullName evidence="3">Uncharacterized protein</fullName>
    </submittedName>
</protein>
<feature type="compositionally biased region" description="Basic residues" evidence="1">
    <location>
        <begin position="1"/>
        <end position="16"/>
    </location>
</feature>
<sequence length="232" mass="23926">MGPAKTRGRLPGRSAHRPAPQRVRPLRLRPRALVSVAVGVVLVAGILVMPRLLGTAPDEPAAAAGSSGTEERIAELRQQEKERDADLTRKLVTTAEQARGQIAPVLAELDHATGSEGSHSGDPAADVARWRQAVRVAAEPLEERPSAGTEVNLARAGLAGAVTATERAVEVYAESLEAEGPAAERLRSLAGAVRGDATAAWSVAATQLDVAGVAAGIGHVHVFLDGSDPHGG</sequence>
<feature type="region of interest" description="Disordered" evidence="1">
    <location>
        <begin position="1"/>
        <end position="23"/>
    </location>
</feature>
<keyword evidence="2" id="KW-1133">Transmembrane helix</keyword>
<feature type="transmembrane region" description="Helical" evidence="2">
    <location>
        <begin position="32"/>
        <end position="53"/>
    </location>
</feature>
<evidence type="ECO:0000256" key="2">
    <source>
        <dbReference type="SAM" id="Phobius"/>
    </source>
</evidence>
<evidence type="ECO:0000313" key="4">
    <source>
        <dbReference type="Proteomes" id="UP000199494"/>
    </source>
</evidence>
<reference evidence="3 4" key="1">
    <citation type="submission" date="2016-10" db="EMBL/GenBank/DDBJ databases">
        <authorList>
            <person name="de Groot N.N."/>
        </authorList>
    </citation>
    <scope>NUCLEOTIDE SEQUENCE [LARGE SCALE GENOMIC DNA]</scope>
    <source>
        <strain evidence="3 4">CGMCC 4.5506</strain>
    </source>
</reference>
<accession>A0A1G6JPJ9</accession>